<gene>
    <name evidence="2" type="ORF">F6U93_04075</name>
</gene>
<feature type="signal peptide" evidence="1">
    <location>
        <begin position="1"/>
        <end position="19"/>
    </location>
</feature>
<evidence type="ECO:0000313" key="2">
    <source>
        <dbReference type="EMBL" id="KAB1069246.1"/>
    </source>
</evidence>
<feature type="chain" id="PRO_5026929964" evidence="1">
    <location>
        <begin position="20"/>
        <end position="152"/>
    </location>
</feature>
<sequence>MKKNAILLITLLIVNFGFSQNKPTITDVEIEIFSSMFKLKCKGNNAMHSYINNLGIFYMAENNNSQYSTYKLESKYSAIMSVSIYNDIPGFRFETTKPNIYDYLIESGTFKETHREGKVLFLVYTIEGEDFLLNKSDYKGTTYYLIDTYCYD</sequence>
<evidence type="ECO:0000313" key="3">
    <source>
        <dbReference type="Proteomes" id="UP000441333"/>
    </source>
</evidence>
<name>A0A6N6MI79_9FLAO</name>
<reference evidence="2 3" key="1">
    <citation type="submission" date="2019-09" db="EMBL/GenBank/DDBJ databases">
        <authorList>
            <person name="Cao W.R."/>
        </authorList>
    </citation>
    <scope>NUCLEOTIDE SEQUENCE [LARGE SCALE GENOMIC DNA]</scope>
    <source>
        <strain evidence="2 3">B1N29</strain>
    </source>
</reference>
<dbReference type="AlphaFoldDB" id="A0A6N6MI79"/>
<proteinExistence type="predicted"/>
<evidence type="ECO:0000256" key="1">
    <source>
        <dbReference type="SAM" id="SignalP"/>
    </source>
</evidence>
<dbReference type="Proteomes" id="UP000441333">
    <property type="component" value="Unassembled WGS sequence"/>
</dbReference>
<accession>A0A6N6MI79</accession>
<keyword evidence="1" id="KW-0732">Signal</keyword>
<organism evidence="2 3">
    <name type="scientific">Pseudotamlana haliotis</name>
    <dbReference type="NCBI Taxonomy" id="2614804"/>
    <lineage>
        <taxon>Bacteria</taxon>
        <taxon>Pseudomonadati</taxon>
        <taxon>Bacteroidota</taxon>
        <taxon>Flavobacteriia</taxon>
        <taxon>Flavobacteriales</taxon>
        <taxon>Flavobacteriaceae</taxon>
        <taxon>Pseudotamlana</taxon>
    </lineage>
</organism>
<comment type="caution">
    <text evidence="2">The sequence shown here is derived from an EMBL/GenBank/DDBJ whole genome shotgun (WGS) entry which is preliminary data.</text>
</comment>
<dbReference type="EMBL" id="WAAT01000027">
    <property type="protein sequence ID" value="KAB1069246.1"/>
    <property type="molecule type" value="Genomic_DNA"/>
</dbReference>
<keyword evidence="3" id="KW-1185">Reference proteome</keyword>
<protein>
    <submittedName>
        <fullName evidence="2">Uncharacterized protein</fullName>
    </submittedName>
</protein>